<dbReference type="InterPro" id="IPR050815">
    <property type="entry name" value="TF_fung"/>
</dbReference>
<dbReference type="InterPro" id="IPR001138">
    <property type="entry name" value="Zn2Cys6_DnaBD"/>
</dbReference>
<evidence type="ECO:0000313" key="7">
    <source>
        <dbReference type="EMBL" id="PCD44713.1"/>
    </source>
</evidence>
<dbReference type="Proteomes" id="UP000219602">
    <property type="component" value="Chromosome 1"/>
</dbReference>
<reference evidence="7 8" key="2">
    <citation type="journal article" date="2017" name="Sci. Rep.">
        <title>A mobile pathogenicity chromosome in Fusarium oxysporum for infection of multiple cucurbit species.</title>
        <authorList>
            <person name="van Dam P."/>
            <person name="Fokkens L."/>
            <person name="Ayukawa Y."/>
            <person name="van der Gragt M."/>
            <person name="Ter Horst A."/>
            <person name="Brankovics B."/>
            <person name="Houterman P.M."/>
            <person name="Arie T."/>
            <person name="Rep M."/>
        </authorList>
    </citation>
    <scope>NUCLEOTIDE SEQUENCE [LARGE SCALE GENOMIC DNA]</scope>
    <source>
        <strain evidence="7 8">Forc016</strain>
    </source>
</reference>
<evidence type="ECO:0000256" key="4">
    <source>
        <dbReference type="ARBA" id="ARBA00023163"/>
    </source>
</evidence>
<dbReference type="SUPFAM" id="SSF57701">
    <property type="entry name" value="Zn2/Cys6 DNA-binding domain"/>
    <property type="match status" value="1"/>
</dbReference>
<keyword evidence="4" id="KW-0804">Transcription</keyword>
<dbReference type="GO" id="GO:0005634">
    <property type="term" value="C:nucleus"/>
    <property type="evidence" value="ECO:0007669"/>
    <property type="project" value="UniProtKB-SubCell"/>
</dbReference>
<dbReference type="GO" id="GO:0006351">
    <property type="term" value="P:DNA-templated transcription"/>
    <property type="evidence" value="ECO:0007669"/>
    <property type="project" value="InterPro"/>
</dbReference>
<dbReference type="PRINTS" id="PR00755">
    <property type="entry name" value="AFLATOXINBRP"/>
</dbReference>
<dbReference type="STRING" id="327505.A0A2H3I2H5"/>
<evidence type="ECO:0000256" key="2">
    <source>
        <dbReference type="ARBA" id="ARBA00022723"/>
    </source>
</evidence>
<gene>
    <name evidence="7" type="ORF">AU210_000169</name>
</gene>
<organism evidence="7 8">
    <name type="scientific">Fusarium oxysporum f. sp. radicis-cucumerinum</name>
    <dbReference type="NCBI Taxonomy" id="327505"/>
    <lineage>
        <taxon>Eukaryota</taxon>
        <taxon>Fungi</taxon>
        <taxon>Dikarya</taxon>
        <taxon>Ascomycota</taxon>
        <taxon>Pezizomycotina</taxon>
        <taxon>Sordariomycetes</taxon>
        <taxon>Hypocreomycetidae</taxon>
        <taxon>Hypocreales</taxon>
        <taxon>Nectriaceae</taxon>
        <taxon>Fusarium</taxon>
        <taxon>Fusarium oxysporum species complex</taxon>
    </lineage>
</organism>
<dbReference type="GO" id="GO:0008270">
    <property type="term" value="F:zinc ion binding"/>
    <property type="evidence" value="ECO:0007669"/>
    <property type="project" value="InterPro"/>
</dbReference>
<dbReference type="AlphaFoldDB" id="A0A2H3I2H5"/>
<dbReference type="PANTHER" id="PTHR47338">
    <property type="entry name" value="ZN(II)2CYS6 TRANSCRIPTION FACTOR (EUROFUNG)-RELATED"/>
    <property type="match status" value="1"/>
</dbReference>
<dbReference type="InterPro" id="IPR036864">
    <property type="entry name" value="Zn2-C6_fun-type_DNA-bd_sf"/>
</dbReference>
<evidence type="ECO:0000256" key="3">
    <source>
        <dbReference type="ARBA" id="ARBA00023015"/>
    </source>
</evidence>
<dbReference type="GO" id="GO:0000981">
    <property type="term" value="F:DNA-binding transcription factor activity, RNA polymerase II-specific"/>
    <property type="evidence" value="ECO:0007669"/>
    <property type="project" value="InterPro"/>
</dbReference>
<dbReference type="PROSITE" id="PS50048">
    <property type="entry name" value="ZN2_CY6_FUNGAL_2"/>
    <property type="match status" value="1"/>
</dbReference>
<dbReference type="EMBL" id="MABQ02000001">
    <property type="protein sequence ID" value="PCD44713.1"/>
    <property type="molecule type" value="Genomic_DNA"/>
</dbReference>
<reference evidence="7 8" key="1">
    <citation type="journal article" date="2016" name="Environ. Microbiol.">
        <title>Effector profiles distinguish formae speciales of Fusarium oxysporum.</title>
        <authorList>
            <person name="van Dam P."/>
            <person name="Fokkens L."/>
            <person name="Schmidt S.M."/>
            <person name="Linmans J.H."/>
            <person name="Kistler H.C."/>
            <person name="Ma L.J."/>
            <person name="Rep M."/>
        </authorList>
    </citation>
    <scope>NUCLEOTIDE SEQUENCE [LARGE SCALE GENOMIC DNA]</scope>
    <source>
        <strain evidence="7 8">Forc016</strain>
    </source>
</reference>
<comment type="caution">
    <text evidence="7">The sequence shown here is derived from an EMBL/GenBank/DDBJ whole genome shotgun (WGS) entry which is preliminary data.</text>
</comment>
<dbReference type="CDD" id="cd12148">
    <property type="entry name" value="fungal_TF_MHR"/>
    <property type="match status" value="1"/>
</dbReference>
<evidence type="ECO:0000313" key="8">
    <source>
        <dbReference type="Proteomes" id="UP000219602"/>
    </source>
</evidence>
<proteinExistence type="predicted"/>
<dbReference type="Pfam" id="PF00172">
    <property type="entry name" value="Zn_clus"/>
    <property type="match status" value="1"/>
</dbReference>
<dbReference type="GO" id="GO:0003677">
    <property type="term" value="F:DNA binding"/>
    <property type="evidence" value="ECO:0007669"/>
    <property type="project" value="InterPro"/>
</dbReference>
<accession>A0A2H3I2H5</accession>
<dbReference type="PROSITE" id="PS00463">
    <property type="entry name" value="ZN2_CY6_FUNGAL_1"/>
    <property type="match status" value="1"/>
</dbReference>
<keyword evidence="3" id="KW-0805">Transcription regulation</keyword>
<dbReference type="SMART" id="SM00066">
    <property type="entry name" value="GAL4"/>
    <property type="match status" value="1"/>
</dbReference>
<keyword evidence="2" id="KW-0479">Metal-binding</keyword>
<comment type="subcellular location">
    <subcellularLocation>
        <location evidence="1">Nucleus</location>
    </subcellularLocation>
</comment>
<keyword evidence="5" id="KW-0539">Nucleus</keyword>
<dbReference type="PANTHER" id="PTHR47338:SF28">
    <property type="entry name" value="C6 TRANSCRIPTION FACTOR"/>
    <property type="match status" value="1"/>
</dbReference>
<name>A0A2H3I2H5_FUSOX</name>
<evidence type="ECO:0000259" key="6">
    <source>
        <dbReference type="PROSITE" id="PS50048"/>
    </source>
</evidence>
<evidence type="ECO:0000256" key="1">
    <source>
        <dbReference type="ARBA" id="ARBA00004123"/>
    </source>
</evidence>
<feature type="domain" description="Zn(2)-C6 fungal-type" evidence="6">
    <location>
        <begin position="34"/>
        <end position="64"/>
    </location>
</feature>
<dbReference type="Pfam" id="PF04082">
    <property type="entry name" value="Fungal_trans"/>
    <property type="match status" value="1"/>
</dbReference>
<dbReference type="Gene3D" id="4.10.240.10">
    <property type="entry name" value="Zn(2)-C6 fungal-type DNA-binding domain"/>
    <property type="match status" value="1"/>
</dbReference>
<dbReference type="CDD" id="cd00067">
    <property type="entry name" value="GAL4"/>
    <property type="match status" value="1"/>
</dbReference>
<sequence>MENETIVPIAGNDLSIGGETTEPGQTNEPKINPSCEWCRIRKVKCDRAKPSCSWCLRHNRPCLYRERRRPGGEDKQKSLDLENRLGRLDALVHDIWQRVEDHITEHDVPQRGPALGSSYLNTAYIDLPSDSPDTTIYPLNSDVEPSMVGSESSPGHLNAMRHTQDLQSMTLASDPDLPPTDLLYTLVDLFFKHINTWCPLLDRKATFGVYFGSTSVSEGDRVVLHAIVATTLRFSALTPHVRERFHSISSKAVKLYAIDNTNLYALKALTLLSLDALGTSSDLGGWSQLAHVARNALLLDISVEKKCYLSGQGSLHITSSRKFGLSQPESWFEDEGRRRLCWLIYTLDRYATVATGCKFIMAEEDMKRCLPCRYDLWLAGAPVETRSISCDDGEYAMNSPENLGSFSYHCEVLRVLSRIDIFLKQPIDIYSEDQVQGWQNTFIALETELWSWLHSLPGDYGKISLLCHSDPGARVVNWIMLHAAFVTSTIRLNSVAAYPIIQSALFVPSYRAMQNCLSAVDSLQRIAQDVLDIDGLYLLGPHFAFSLWVSARLLMLHAATLSCEISPKIDFFIATLSQMGQYWPVASIYSAILGRVKESGCSGGKTFTEMRQCAYEVVATFESTRPSTLEPAWTRETSPDELDYVEIFSFFNYPRLTGSAFQGRGQNFEEIQFGNLTSGLSFSEPILEQDWLAFEAQPDGTFFRDIDRSI</sequence>
<protein>
    <recommendedName>
        <fullName evidence="6">Zn(2)-C6 fungal-type domain-containing protein</fullName>
    </recommendedName>
</protein>
<dbReference type="InterPro" id="IPR007219">
    <property type="entry name" value="XnlR_reg_dom"/>
</dbReference>
<evidence type="ECO:0000256" key="5">
    <source>
        <dbReference type="ARBA" id="ARBA00023242"/>
    </source>
</evidence>